<evidence type="ECO:0000313" key="6">
    <source>
        <dbReference type="Proteomes" id="UP000285624"/>
    </source>
</evidence>
<evidence type="ECO:0000313" key="3">
    <source>
        <dbReference type="EMBL" id="KAG2532683.1"/>
    </source>
</evidence>
<reference evidence="3" key="1">
    <citation type="journal article" date="2015" name="Genom Data">
        <title>Genome sequences of six Phytophthora species associated with forests in New Zealand.</title>
        <authorList>
            <person name="Studholme D.J."/>
            <person name="McDougal R.L."/>
            <person name="Sambles C."/>
            <person name="Hansen E."/>
            <person name="Hardy G."/>
            <person name="Grant M."/>
            <person name="Ganley R.J."/>
            <person name="Williams N.M."/>
        </authorList>
    </citation>
    <scope>NUCLEOTIDE SEQUENCE</scope>
    <source>
        <strain evidence="3">NZFS 2646</strain>
    </source>
</reference>
<reference evidence="3" key="3">
    <citation type="submission" date="2020-06" db="EMBL/GenBank/DDBJ databases">
        <authorList>
            <person name="Studholme D.J."/>
        </authorList>
    </citation>
    <scope>NUCLEOTIDE SEQUENCE</scope>
    <source>
        <strain evidence="3">NZFS 2646</strain>
    </source>
</reference>
<keyword evidence="6" id="KW-1185">Reference proteome</keyword>
<feature type="compositionally biased region" description="Basic residues" evidence="1">
    <location>
        <begin position="110"/>
        <end position="124"/>
    </location>
</feature>
<gene>
    <name evidence="4" type="ORF">BBI17_000264</name>
    <name evidence="5" type="ORF">BBO99_00000162</name>
    <name evidence="3" type="ORF">JM16_000270</name>
</gene>
<evidence type="ECO:0000313" key="7">
    <source>
        <dbReference type="Proteomes" id="UP000285883"/>
    </source>
</evidence>
<evidence type="ECO:0000313" key="5">
    <source>
        <dbReference type="EMBL" id="RLN85853.1"/>
    </source>
</evidence>
<feature type="compositionally biased region" description="Basic and acidic residues" evidence="1">
    <location>
        <begin position="125"/>
        <end position="138"/>
    </location>
</feature>
<name>A0A3R7J021_9STRA</name>
<dbReference type="PROSITE" id="PS50174">
    <property type="entry name" value="G_PATCH"/>
    <property type="match status" value="1"/>
</dbReference>
<dbReference type="GO" id="GO:0003676">
    <property type="term" value="F:nucleic acid binding"/>
    <property type="evidence" value="ECO:0007669"/>
    <property type="project" value="InterPro"/>
</dbReference>
<comment type="caution">
    <text evidence="4">The sequence shown here is derived from an EMBL/GenBank/DDBJ whole genome shotgun (WGS) entry which is preliminary data.</text>
</comment>
<dbReference type="Pfam" id="PF01585">
    <property type="entry name" value="G-patch"/>
    <property type="match status" value="1"/>
</dbReference>
<dbReference type="Proteomes" id="UP000285883">
    <property type="component" value="Unassembled WGS sequence"/>
</dbReference>
<evidence type="ECO:0000313" key="4">
    <source>
        <dbReference type="EMBL" id="RLM96774.1"/>
    </source>
</evidence>
<reference evidence="6 7" key="2">
    <citation type="submission" date="2018-07" db="EMBL/GenBank/DDBJ databases">
        <title>Genome sequencing of oomycete isolates from Chile give support for New Zealand origin for Phytophthora kernoviae and make available the first Nothophytophthora sp. genome.</title>
        <authorList>
            <person name="Studholme D.J."/>
            <person name="Sanfuentes E."/>
            <person name="Panda P."/>
            <person name="Hill R."/>
            <person name="Sambles C."/>
            <person name="Grant M."/>
            <person name="Williams N.M."/>
            <person name="Mcdougal R.L."/>
        </authorList>
    </citation>
    <scope>NUCLEOTIDE SEQUENCE [LARGE SCALE GENOMIC DNA]</scope>
    <source>
        <strain evidence="4">Chile2</strain>
        <strain evidence="5">Chile4</strain>
    </source>
</reference>
<dbReference type="InterPro" id="IPR050656">
    <property type="entry name" value="PINX1"/>
</dbReference>
<feature type="compositionally biased region" description="Basic and acidic residues" evidence="1">
    <location>
        <begin position="163"/>
        <end position="180"/>
    </location>
</feature>
<feature type="compositionally biased region" description="Basic residues" evidence="1">
    <location>
        <begin position="197"/>
        <end position="212"/>
    </location>
</feature>
<dbReference type="STRING" id="325452.A0A3R7J021"/>
<dbReference type="SMART" id="SM00443">
    <property type="entry name" value="G_patch"/>
    <property type="match status" value="1"/>
</dbReference>
<dbReference type="Proteomes" id="UP000285624">
    <property type="component" value="Unassembled WGS sequence"/>
</dbReference>
<protein>
    <recommendedName>
        <fullName evidence="2">G-patch domain-containing protein</fullName>
    </recommendedName>
</protein>
<dbReference type="PANTHER" id="PTHR23149:SF9">
    <property type="entry name" value="G PATCH DOMAIN-CONTAINING PROTEIN 4"/>
    <property type="match status" value="1"/>
</dbReference>
<feature type="region of interest" description="Disordered" evidence="1">
    <location>
        <begin position="162"/>
        <end position="214"/>
    </location>
</feature>
<accession>A0A3R7J021</accession>
<organism evidence="4 7">
    <name type="scientific">Phytophthora kernoviae</name>
    <dbReference type="NCBI Taxonomy" id="325452"/>
    <lineage>
        <taxon>Eukaryota</taxon>
        <taxon>Sar</taxon>
        <taxon>Stramenopiles</taxon>
        <taxon>Oomycota</taxon>
        <taxon>Peronosporomycetes</taxon>
        <taxon>Peronosporales</taxon>
        <taxon>Peronosporaceae</taxon>
        <taxon>Phytophthora</taxon>
    </lineage>
</organism>
<feature type="region of interest" description="Disordered" evidence="1">
    <location>
        <begin position="99"/>
        <end position="139"/>
    </location>
</feature>
<sequence length="266" mass="30179">MTDSSAVVPLVGKKLMSRLGGMANESAAAEVSDFAKRQMEKMGWSKGKGLGKNEQGVKSHVKVKRREELQGVGAEKKEVQEQGNQWWYNVYDRMASKIVIDASDDEDKSKKKKKKSKKDKKRKREAAADGEKKYRVPTDEELFAATGGKLFGRRAYGSCNGKLKRDEMQMKKSKKEKDEDTPATTSSDSTDEETERKRVKKEKKKSNKKSKKEKSDDSLVCFRVYSLLHQAPTIVHVSVSFKTRHWGNWFDKTYLISGVSRSILAK</sequence>
<dbReference type="Proteomes" id="UP000785171">
    <property type="component" value="Unassembled WGS sequence"/>
</dbReference>
<evidence type="ECO:0000256" key="1">
    <source>
        <dbReference type="SAM" id="MobiDB-lite"/>
    </source>
</evidence>
<dbReference type="EMBL" id="JPWV03000003">
    <property type="protein sequence ID" value="KAG2532683.1"/>
    <property type="molecule type" value="Genomic_DNA"/>
</dbReference>
<dbReference type="GO" id="GO:0005730">
    <property type="term" value="C:nucleolus"/>
    <property type="evidence" value="ECO:0007669"/>
    <property type="project" value="TreeGrafter"/>
</dbReference>
<dbReference type="InterPro" id="IPR000467">
    <property type="entry name" value="G_patch_dom"/>
</dbReference>
<dbReference type="EMBL" id="MAYM02002315">
    <property type="protein sequence ID" value="RLM96774.1"/>
    <property type="molecule type" value="Genomic_DNA"/>
</dbReference>
<proteinExistence type="predicted"/>
<evidence type="ECO:0000259" key="2">
    <source>
        <dbReference type="PROSITE" id="PS50174"/>
    </source>
</evidence>
<dbReference type="EMBL" id="MBDN02000004">
    <property type="protein sequence ID" value="RLN85853.1"/>
    <property type="molecule type" value="Genomic_DNA"/>
</dbReference>
<dbReference type="PANTHER" id="PTHR23149">
    <property type="entry name" value="G PATCH DOMAIN CONTAINING PROTEIN"/>
    <property type="match status" value="1"/>
</dbReference>
<feature type="domain" description="G-patch" evidence="2">
    <location>
        <begin position="31"/>
        <end position="77"/>
    </location>
</feature>
<dbReference type="AlphaFoldDB" id="A0A3R7J021"/>